<protein>
    <submittedName>
        <fullName evidence="1">Uncharacterized protein</fullName>
    </submittedName>
</protein>
<gene>
    <name evidence="1" type="ORF">EES38_16145</name>
</gene>
<proteinExistence type="predicted"/>
<dbReference type="PROSITE" id="PS51257">
    <property type="entry name" value="PROKAR_LIPOPROTEIN"/>
    <property type="match status" value="1"/>
</dbReference>
<dbReference type="Proteomes" id="UP000281112">
    <property type="component" value="Unassembled WGS sequence"/>
</dbReference>
<dbReference type="RefSeq" id="WP_124938236.1">
    <property type="nucleotide sequence ID" value="NZ_RJVQ01000007.1"/>
</dbReference>
<organism evidence="1 2">
    <name type="scientific">Vibrio viridaestus</name>
    <dbReference type="NCBI Taxonomy" id="2487322"/>
    <lineage>
        <taxon>Bacteria</taxon>
        <taxon>Pseudomonadati</taxon>
        <taxon>Pseudomonadota</taxon>
        <taxon>Gammaproteobacteria</taxon>
        <taxon>Vibrionales</taxon>
        <taxon>Vibrionaceae</taxon>
        <taxon>Vibrio</taxon>
    </lineage>
</organism>
<sequence length="133" mass="14878">MKNSVKLLGLISIIAFTVTGCNSEDKSEPNKQAAQETQPAWLDSVYINQDTNSMMKEVVFCEDGKVAIDGTRRDYTVENKDGQKQVTVNANGAFHFSVSADETQLLPTDDFTKEWFTKSALQQDKSNTTICEW</sequence>
<accession>A0A3N9TEF0</accession>
<dbReference type="OrthoDB" id="5918515at2"/>
<reference evidence="1 2" key="1">
    <citation type="submission" date="2018-11" db="EMBL/GenBank/DDBJ databases">
        <title>Vibrio LJC006 sp. nov., isolated from seawater during the bloom of the enteromorpha.</title>
        <authorList>
            <person name="Liang J."/>
        </authorList>
    </citation>
    <scope>NUCLEOTIDE SEQUENCE [LARGE SCALE GENOMIC DNA]</scope>
    <source>
        <strain evidence="1 2">LJC006</strain>
    </source>
</reference>
<evidence type="ECO:0000313" key="2">
    <source>
        <dbReference type="Proteomes" id="UP000281112"/>
    </source>
</evidence>
<keyword evidence="2" id="KW-1185">Reference proteome</keyword>
<dbReference type="EMBL" id="RJVQ01000007">
    <property type="protein sequence ID" value="RQW62244.1"/>
    <property type="molecule type" value="Genomic_DNA"/>
</dbReference>
<dbReference type="AlphaFoldDB" id="A0A3N9TEF0"/>
<evidence type="ECO:0000313" key="1">
    <source>
        <dbReference type="EMBL" id="RQW62244.1"/>
    </source>
</evidence>
<comment type="caution">
    <text evidence="1">The sequence shown here is derived from an EMBL/GenBank/DDBJ whole genome shotgun (WGS) entry which is preliminary data.</text>
</comment>
<name>A0A3N9TEF0_9VIBR</name>